<dbReference type="Pfam" id="PF11899">
    <property type="entry name" value="DUF3419"/>
    <property type="match status" value="1"/>
</dbReference>
<dbReference type="Proteomes" id="UP000612808">
    <property type="component" value="Unassembled WGS sequence"/>
</dbReference>
<evidence type="ECO:0000313" key="1">
    <source>
        <dbReference type="EMBL" id="GID09954.1"/>
    </source>
</evidence>
<dbReference type="Gene3D" id="3.40.50.150">
    <property type="entry name" value="Vaccinia Virus protein VP39"/>
    <property type="match status" value="1"/>
</dbReference>
<dbReference type="RefSeq" id="WP_203655011.1">
    <property type="nucleotide sequence ID" value="NZ_BOMB01000004.1"/>
</dbReference>
<dbReference type="InterPro" id="IPR029063">
    <property type="entry name" value="SAM-dependent_MTases_sf"/>
</dbReference>
<name>A0A8J3J4G2_9ACTN</name>
<organism evidence="1 2">
    <name type="scientific">Actinocatenispora rupis</name>
    <dbReference type="NCBI Taxonomy" id="519421"/>
    <lineage>
        <taxon>Bacteria</taxon>
        <taxon>Bacillati</taxon>
        <taxon>Actinomycetota</taxon>
        <taxon>Actinomycetes</taxon>
        <taxon>Micromonosporales</taxon>
        <taxon>Micromonosporaceae</taxon>
        <taxon>Actinocatenispora</taxon>
    </lineage>
</organism>
<protein>
    <recommendedName>
        <fullName evidence="3">S-adenosylmethionine:diacylglycerol 3-amino-3-carboxypropyl transferase</fullName>
    </recommendedName>
</protein>
<comment type="caution">
    <text evidence="1">The sequence shown here is derived from an EMBL/GenBank/DDBJ whole genome shotgun (WGS) entry which is preliminary data.</text>
</comment>
<dbReference type="EMBL" id="BOMB01000004">
    <property type="protein sequence ID" value="GID09954.1"/>
    <property type="molecule type" value="Genomic_DNA"/>
</dbReference>
<dbReference type="InterPro" id="IPR021829">
    <property type="entry name" value="DUF3419"/>
</dbReference>
<accession>A0A8J3J4G2</accession>
<dbReference type="AlphaFoldDB" id="A0A8J3J4G2"/>
<reference evidence="1" key="1">
    <citation type="submission" date="2021-01" db="EMBL/GenBank/DDBJ databases">
        <title>Whole genome shotgun sequence of Actinocatenispora rupis NBRC 107355.</title>
        <authorList>
            <person name="Komaki H."/>
            <person name="Tamura T."/>
        </authorList>
    </citation>
    <scope>NUCLEOTIDE SEQUENCE</scope>
    <source>
        <strain evidence="1">NBRC 107355</strain>
    </source>
</reference>
<dbReference type="SUPFAM" id="SSF53335">
    <property type="entry name" value="S-adenosyl-L-methionine-dependent methyltransferases"/>
    <property type="match status" value="1"/>
</dbReference>
<evidence type="ECO:0000313" key="2">
    <source>
        <dbReference type="Proteomes" id="UP000612808"/>
    </source>
</evidence>
<gene>
    <name evidence="1" type="ORF">Aru02nite_08430</name>
</gene>
<proteinExistence type="predicted"/>
<evidence type="ECO:0008006" key="3">
    <source>
        <dbReference type="Google" id="ProtNLM"/>
    </source>
</evidence>
<sequence>MIGDTAWRAGWLTAGRGARLLFGRTYEDPAVELAAFGAPCRVLAVASAGDTAAALAAAGHRVTAIDINPVQLRYAERRLAGAAPRDGQAERLLAAGRTVLRTLAPEWRPARLAPFLRLRDPDRQVAWWDGRLDGTALRLALRPLRLAAPVVRPALAAALPPRFDDVLRDRLRDTLSRHPNADNTWLRRLLLGPGTAPLIAPVDRFVPGDLVAHLAAGPPDRYDAVALSNIADGAGVHFGQRLADALRHGVRRGGRVVLRSFGTTVPLPADLGWRDVTGSERCPLWGVVSVGEVR</sequence>
<keyword evidence="2" id="KW-1185">Reference proteome</keyword>